<evidence type="ECO:0000313" key="1">
    <source>
        <dbReference type="EMBL" id="EGW14327.1"/>
    </source>
</evidence>
<dbReference type="EMBL" id="JH001520">
    <property type="protein sequence ID" value="EGW14327.1"/>
    <property type="molecule type" value="Genomic_DNA"/>
</dbReference>
<dbReference type="Proteomes" id="UP000001075">
    <property type="component" value="Unassembled WGS sequence"/>
</dbReference>
<organism evidence="1 2">
    <name type="scientific">Cricetulus griseus</name>
    <name type="common">Chinese hamster</name>
    <name type="synonym">Cricetulus barabensis griseus</name>
    <dbReference type="NCBI Taxonomy" id="10029"/>
    <lineage>
        <taxon>Eukaryota</taxon>
        <taxon>Metazoa</taxon>
        <taxon>Chordata</taxon>
        <taxon>Craniata</taxon>
        <taxon>Vertebrata</taxon>
        <taxon>Euteleostomi</taxon>
        <taxon>Mammalia</taxon>
        <taxon>Eutheria</taxon>
        <taxon>Euarchontoglires</taxon>
        <taxon>Glires</taxon>
        <taxon>Rodentia</taxon>
        <taxon>Myomorpha</taxon>
        <taxon>Muroidea</taxon>
        <taxon>Cricetidae</taxon>
        <taxon>Cricetinae</taxon>
        <taxon>Cricetulus</taxon>
    </lineage>
</organism>
<name>G3I8N2_CRIGR</name>
<gene>
    <name evidence="1" type="ORF">I79_019908</name>
</gene>
<accession>G3I8N2</accession>
<reference evidence="2" key="1">
    <citation type="journal article" date="2011" name="Nat. Biotechnol.">
        <title>The genomic sequence of the Chinese hamster ovary (CHO)-K1 cell line.</title>
        <authorList>
            <person name="Xu X."/>
            <person name="Nagarajan H."/>
            <person name="Lewis N.E."/>
            <person name="Pan S."/>
            <person name="Cai Z."/>
            <person name="Liu X."/>
            <person name="Chen W."/>
            <person name="Xie M."/>
            <person name="Wang W."/>
            <person name="Hammond S."/>
            <person name="Andersen M.R."/>
            <person name="Neff N."/>
            <person name="Passarelli B."/>
            <person name="Koh W."/>
            <person name="Fan H.C."/>
            <person name="Wang J."/>
            <person name="Gui Y."/>
            <person name="Lee K.H."/>
            <person name="Betenbaugh M.J."/>
            <person name="Quake S.R."/>
            <person name="Famili I."/>
            <person name="Palsson B.O."/>
            <person name="Wang J."/>
        </authorList>
    </citation>
    <scope>NUCLEOTIDE SEQUENCE [LARGE SCALE GENOMIC DNA]</scope>
    <source>
        <strain evidence="2">CHO K1 cell line</strain>
    </source>
</reference>
<dbReference type="AlphaFoldDB" id="G3I8N2"/>
<dbReference type="InParanoid" id="G3I8N2"/>
<protein>
    <submittedName>
        <fullName evidence="1">Uncharacterized protein</fullName>
    </submittedName>
</protein>
<sequence length="57" mass="6637">MKVLDFNFIALYTTCQGFHKCRFEEKRKTKTHQISKGNLEMNNTLLSGFLHIMGLTT</sequence>
<proteinExistence type="predicted"/>
<evidence type="ECO:0000313" key="2">
    <source>
        <dbReference type="Proteomes" id="UP000001075"/>
    </source>
</evidence>